<sequence length="124" mass="13334">MPFLFHFPDGHLETFDDRGNALTEAGGTSDVDSGRRVEVYIGGLPSSTGSLCGNPTVHVSPGAEPAGANVVSALCDRSRTVVSFSDHVRPRVLAATRSYVPRVRHLLLEGIWESVAQEPEPLHE</sequence>
<comment type="caution">
    <text evidence="1">The sequence shown here is derived from an EMBL/GenBank/DDBJ whole genome shotgun (WGS) entry which is preliminary data.</text>
</comment>
<dbReference type="EMBL" id="JAUSSK010000003">
    <property type="protein sequence ID" value="MDQ0010490.1"/>
    <property type="molecule type" value="Genomic_DNA"/>
</dbReference>
<gene>
    <name evidence="1" type="ORF">J2T07_002680</name>
</gene>
<reference evidence="1 2" key="1">
    <citation type="submission" date="2023-07" db="EMBL/GenBank/DDBJ databases">
        <title>Sorghum-associated microbial communities from plants grown in Nebraska, USA.</title>
        <authorList>
            <person name="Schachtman D."/>
        </authorList>
    </citation>
    <scope>NUCLEOTIDE SEQUENCE [LARGE SCALE GENOMIC DNA]</scope>
    <source>
        <strain evidence="1 2">CC60</strain>
    </source>
</reference>
<accession>A0ABT9SZP8</accession>
<protein>
    <submittedName>
        <fullName evidence="1">Uncharacterized protein</fullName>
    </submittedName>
</protein>
<dbReference type="Proteomes" id="UP001237737">
    <property type="component" value="Unassembled WGS sequence"/>
</dbReference>
<name>A0ABT9SZP8_9GAMM</name>
<keyword evidence="2" id="KW-1185">Reference proteome</keyword>
<organism evidence="1 2">
    <name type="scientific">Luteibacter jiangsuensis</name>
    <dbReference type="NCBI Taxonomy" id="637577"/>
    <lineage>
        <taxon>Bacteria</taxon>
        <taxon>Pseudomonadati</taxon>
        <taxon>Pseudomonadota</taxon>
        <taxon>Gammaproteobacteria</taxon>
        <taxon>Lysobacterales</taxon>
        <taxon>Rhodanobacteraceae</taxon>
        <taxon>Luteibacter</taxon>
    </lineage>
</organism>
<evidence type="ECO:0000313" key="1">
    <source>
        <dbReference type="EMBL" id="MDQ0010490.1"/>
    </source>
</evidence>
<evidence type="ECO:0000313" key="2">
    <source>
        <dbReference type="Proteomes" id="UP001237737"/>
    </source>
</evidence>
<proteinExistence type="predicted"/>